<evidence type="ECO:0000313" key="3">
    <source>
        <dbReference type="EMBL" id="PGH36654.1"/>
    </source>
</evidence>
<organism evidence="3 4">
    <name type="scientific">[Emmonsia] crescens</name>
    <dbReference type="NCBI Taxonomy" id="73230"/>
    <lineage>
        <taxon>Eukaryota</taxon>
        <taxon>Fungi</taxon>
        <taxon>Dikarya</taxon>
        <taxon>Ascomycota</taxon>
        <taxon>Pezizomycotina</taxon>
        <taxon>Eurotiomycetes</taxon>
        <taxon>Eurotiomycetidae</taxon>
        <taxon>Onygenales</taxon>
        <taxon>Ajellomycetaceae</taxon>
        <taxon>Emergomyces</taxon>
    </lineage>
</organism>
<comment type="caution">
    <text evidence="3">The sequence shown here is derived from an EMBL/GenBank/DDBJ whole genome shotgun (WGS) entry which is preliminary data.</text>
</comment>
<name>A0A2B7ZJI1_9EURO</name>
<reference evidence="3 4" key="1">
    <citation type="submission" date="2017-10" db="EMBL/GenBank/DDBJ databases">
        <title>Comparative genomics in systemic dimorphic fungi from Ajellomycetaceae.</title>
        <authorList>
            <person name="Munoz J.F."/>
            <person name="Mcewen J.G."/>
            <person name="Clay O.K."/>
            <person name="Cuomo C.A."/>
        </authorList>
    </citation>
    <scope>NUCLEOTIDE SEQUENCE [LARGE SCALE GENOMIC DNA]</scope>
    <source>
        <strain evidence="3 4">UAMH4076</strain>
    </source>
</reference>
<dbReference type="VEuPathDB" id="FungiDB:EMCG_00859"/>
<dbReference type="Proteomes" id="UP000226031">
    <property type="component" value="Unassembled WGS sequence"/>
</dbReference>
<evidence type="ECO:0000256" key="2">
    <source>
        <dbReference type="SAM" id="Phobius"/>
    </source>
</evidence>
<feature type="transmembrane region" description="Helical" evidence="2">
    <location>
        <begin position="59"/>
        <end position="78"/>
    </location>
</feature>
<keyword evidence="4" id="KW-1185">Reference proteome</keyword>
<feature type="compositionally biased region" description="Polar residues" evidence="1">
    <location>
        <begin position="20"/>
        <end position="39"/>
    </location>
</feature>
<dbReference type="AlphaFoldDB" id="A0A2B7ZJI1"/>
<keyword evidence="2" id="KW-0472">Membrane</keyword>
<dbReference type="EMBL" id="PDND01000005">
    <property type="protein sequence ID" value="PGH36654.1"/>
    <property type="molecule type" value="Genomic_DNA"/>
</dbReference>
<feature type="region of interest" description="Disordered" evidence="1">
    <location>
        <begin position="17"/>
        <end position="39"/>
    </location>
</feature>
<accession>A0A2B7ZJI1</accession>
<evidence type="ECO:0000256" key="1">
    <source>
        <dbReference type="SAM" id="MobiDB-lite"/>
    </source>
</evidence>
<keyword evidence="2" id="KW-0812">Transmembrane</keyword>
<keyword evidence="2" id="KW-1133">Transmembrane helix</keyword>
<sequence length="302" mass="34740">MPGPPRVSLLSFSNSFSSSIATSPTPQSEAPELSPSNDRLKSNLNAATEVSQTPIPSSLALSNLIPAVLLLIYALYIIRRIRQYNPLSGINRFFRTCVFLPRNGKRAWRRKRRGNGEYVHINANINLNDCIEHDEWNRLACGNLDYEEIELENQQHIDMKWERIKHERCKRSYQLIDISSSGSDTASDTASNLLPDYIDEGFDNNHNHNHKYEHMDQDDRHTHGHIRNPPPAQKEFTEFDMSKYFDPKTSRLREHLLLAPGTEIGSGDEDEYERRENGGDITAWIHRSVSRVVARFINWLEG</sequence>
<evidence type="ECO:0000313" key="4">
    <source>
        <dbReference type="Proteomes" id="UP000226031"/>
    </source>
</evidence>
<gene>
    <name evidence="3" type="ORF">GX50_00516</name>
</gene>
<proteinExistence type="predicted"/>
<protein>
    <submittedName>
        <fullName evidence="3">Uncharacterized protein</fullName>
    </submittedName>
</protein>